<dbReference type="OrthoDB" id="248387at2759"/>
<dbReference type="PRINTS" id="PR00862">
    <property type="entry name" value="PROLIGOPTASE"/>
</dbReference>
<reference evidence="5" key="1">
    <citation type="submission" date="2023-01" db="EMBL/GenBank/DDBJ databases">
        <title>Genome assembly of the deep-sea coral Lophelia pertusa.</title>
        <authorList>
            <person name="Herrera S."/>
            <person name="Cordes E."/>
        </authorList>
    </citation>
    <scope>NUCLEOTIDE SEQUENCE</scope>
    <source>
        <strain evidence="5">USNM1676648</strain>
        <tissue evidence="5">Polyp</tissue>
    </source>
</reference>
<proteinExistence type="inferred from homology"/>
<keyword evidence="6" id="KW-1185">Reference proteome</keyword>
<keyword evidence="3" id="KW-0645">Protease</keyword>
<evidence type="ECO:0000313" key="6">
    <source>
        <dbReference type="Proteomes" id="UP001163046"/>
    </source>
</evidence>
<dbReference type="PANTHER" id="PTHR11757:SF19">
    <property type="entry name" value="PROLYL ENDOPEPTIDASE-LIKE"/>
    <property type="match status" value="1"/>
</dbReference>
<dbReference type="InterPro" id="IPR002470">
    <property type="entry name" value="Peptidase_S9A"/>
</dbReference>
<organism evidence="5 6">
    <name type="scientific">Desmophyllum pertusum</name>
    <dbReference type="NCBI Taxonomy" id="174260"/>
    <lineage>
        <taxon>Eukaryota</taxon>
        <taxon>Metazoa</taxon>
        <taxon>Cnidaria</taxon>
        <taxon>Anthozoa</taxon>
        <taxon>Hexacorallia</taxon>
        <taxon>Scleractinia</taxon>
        <taxon>Caryophylliina</taxon>
        <taxon>Caryophylliidae</taxon>
        <taxon>Desmophyllum</taxon>
    </lineage>
</organism>
<evidence type="ECO:0000256" key="2">
    <source>
        <dbReference type="ARBA" id="ARBA00045448"/>
    </source>
</evidence>
<dbReference type="EMBL" id="MU825411">
    <property type="protein sequence ID" value="KAJ7390784.1"/>
    <property type="molecule type" value="Genomic_DNA"/>
</dbReference>
<dbReference type="InterPro" id="IPR001375">
    <property type="entry name" value="Peptidase_S9_cat"/>
</dbReference>
<feature type="domain" description="Peptidase S9 prolyl oligopeptidase catalytic" evidence="4">
    <location>
        <begin position="212"/>
        <end position="287"/>
    </location>
</feature>
<evidence type="ECO:0000256" key="1">
    <source>
        <dbReference type="ARBA" id="ARBA00005228"/>
    </source>
</evidence>
<dbReference type="AlphaFoldDB" id="A0A9X0A0V8"/>
<feature type="domain" description="Peptidase S9 prolyl oligopeptidase catalytic" evidence="4">
    <location>
        <begin position="143"/>
        <end position="210"/>
    </location>
</feature>
<evidence type="ECO:0000259" key="4">
    <source>
        <dbReference type="Pfam" id="PF00326"/>
    </source>
</evidence>
<name>A0A9X0A0V8_9CNID</name>
<dbReference type="InterPro" id="IPR029058">
    <property type="entry name" value="AB_hydrolase_fold"/>
</dbReference>
<dbReference type="Gene3D" id="3.40.50.1820">
    <property type="entry name" value="alpha/beta hydrolase"/>
    <property type="match status" value="2"/>
</dbReference>
<comment type="caution">
    <text evidence="5">The sequence shown here is derived from an EMBL/GenBank/DDBJ whole genome shotgun (WGS) entry which is preliminary data.</text>
</comment>
<accession>A0A9X0A0V8</accession>
<dbReference type="Proteomes" id="UP001163046">
    <property type="component" value="Unassembled WGS sequence"/>
</dbReference>
<dbReference type="PANTHER" id="PTHR11757">
    <property type="entry name" value="PROTEASE FAMILY S9A OLIGOPEPTIDASE"/>
    <property type="match status" value="1"/>
</dbReference>
<keyword evidence="3" id="KW-0720">Serine protease</keyword>
<dbReference type="Gene3D" id="2.130.10.120">
    <property type="entry name" value="Prolyl oligopeptidase, N-terminal domain"/>
    <property type="match status" value="2"/>
</dbReference>
<dbReference type="InterPro" id="IPR051543">
    <property type="entry name" value="Serine_Peptidase_S9A"/>
</dbReference>
<gene>
    <name evidence="5" type="ORF">OS493_022342</name>
</gene>
<evidence type="ECO:0000313" key="5">
    <source>
        <dbReference type="EMBL" id="KAJ7390784.1"/>
    </source>
</evidence>
<evidence type="ECO:0000256" key="3">
    <source>
        <dbReference type="RuleBase" id="RU368024"/>
    </source>
</evidence>
<dbReference type="SUPFAM" id="SSF53474">
    <property type="entry name" value="alpha/beta-Hydrolases"/>
    <property type="match status" value="1"/>
</dbReference>
<dbReference type="GO" id="GO:0004252">
    <property type="term" value="F:serine-type endopeptidase activity"/>
    <property type="evidence" value="ECO:0007669"/>
    <property type="project" value="UniProtKB-UniRule"/>
</dbReference>
<dbReference type="Pfam" id="PF00326">
    <property type="entry name" value="Peptidase_S9"/>
    <property type="match status" value="2"/>
</dbReference>
<dbReference type="GO" id="GO:0006508">
    <property type="term" value="P:proteolysis"/>
    <property type="evidence" value="ECO:0007669"/>
    <property type="project" value="UniProtKB-KW"/>
</dbReference>
<keyword evidence="3" id="KW-0378">Hydrolase</keyword>
<protein>
    <recommendedName>
        <fullName evidence="3">Prolyl endopeptidase</fullName>
        <ecNumber evidence="3">3.4.21.-</ecNumber>
    </recommendedName>
</protein>
<comment type="similarity">
    <text evidence="1 3">Belongs to the peptidase S9A family.</text>
</comment>
<sequence>MEYYVDHRDDKFYIITNGDGKNYRVMTAPESDQETKTGKHLLETKQRCFDHHKVRITVSSPIIPARVLEYNMETKSMVDKHSFSDLPSFDSSEFCCTRHEIQSKDGTHIPVTLFHHKDLKKDGNNPMLLHVYGSYGINVSMGFDVERISLLKRGWCLAFCHVRGGGELGRQWYLEGKLQSKHKGFEDFEACTQALHHMGYSNPQLTAARGTNILTSMLDPSLPLTVQEYEEWGEPRSSESDFDYIKSYCPYQNIKDQPYPSVMVTSAMNDDRVPYWLPLKWVARLRDHLSSQEHGTSH</sequence>
<comment type="function">
    <text evidence="2">Serine peptidase whose precise substrate specificity remains unclear. Does not cleave peptides after a arginine or lysine residue. Regulates trans-Golgi network morphology and sorting by regulating the membrane binding of the AP-1 complex. May play a role in the regulation of synaptic vesicle exocytosis.</text>
</comment>
<dbReference type="EC" id="3.4.21.-" evidence="3"/>